<dbReference type="PANTHER" id="PTHR45856">
    <property type="entry name" value="ALPHA/BETA-HYDROLASES SUPERFAMILY PROTEIN"/>
    <property type="match status" value="1"/>
</dbReference>
<dbReference type="InterPro" id="IPR051218">
    <property type="entry name" value="Sec_MonoDiacylglyc_Lipase"/>
</dbReference>
<evidence type="ECO:0000259" key="2">
    <source>
        <dbReference type="Pfam" id="PF01764"/>
    </source>
</evidence>
<protein>
    <submittedName>
        <fullName evidence="3">Lipase family protein</fullName>
    </submittedName>
</protein>
<dbReference type="CDD" id="cd00519">
    <property type="entry name" value="Lipase_3"/>
    <property type="match status" value="1"/>
</dbReference>
<dbReference type="KEGG" id="tet:TTHERM_00925380"/>
<dbReference type="HOGENOM" id="CLU_032957_5_0_1"/>
<dbReference type="GO" id="GO:0006629">
    <property type="term" value="P:lipid metabolic process"/>
    <property type="evidence" value="ECO:0007669"/>
    <property type="project" value="InterPro"/>
</dbReference>
<dbReference type="Proteomes" id="UP000009168">
    <property type="component" value="Unassembled WGS sequence"/>
</dbReference>
<dbReference type="InterPro" id="IPR002921">
    <property type="entry name" value="Fungal_lipase-type"/>
</dbReference>
<dbReference type="InParanoid" id="Q22E20"/>
<feature type="domain" description="Fungal lipase-type" evidence="2">
    <location>
        <begin position="87"/>
        <end position="223"/>
    </location>
</feature>
<dbReference type="GeneID" id="7843363"/>
<dbReference type="OrthoDB" id="438440at2759"/>
<dbReference type="Pfam" id="PF01764">
    <property type="entry name" value="Lipase_3"/>
    <property type="match status" value="1"/>
</dbReference>
<dbReference type="EMBL" id="GG662513">
    <property type="protein sequence ID" value="EAR83492.1"/>
    <property type="molecule type" value="Genomic_DNA"/>
</dbReference>
<gene>
    <name evidence="3" type="ORF">TTHERM_00925380</name>
</gene>
<sequence>MRKQIFLIFILIQLISSIQSFEYDVEISRKLAAYSLASYCSLERLFNWSCKEACDRVEPLKDFIIYNGDKNTLYLMGYDDLQDAITIIARGTVPWSITNWKTDIKTEKIDYPKCQGCLVHKGFYQALQTILQQLKSDFLKLKQKYPNSKVFVTGQSLGGALATLIVPEIYELNGKKPLDAFYTYGSPRVGNLQFSQWYIENNYFSITSARVTNNKDVVVQIPTHSAPCFYTHIGHEVFYKSFKNEYEYTMCEEPEDANCSEGEILAISVKDHGGYFGWNWAYEIFTC</sequence>
<keyword evidence="4" id="KW-1185">Reference proteome</keyword>
<dbReference type="eggNOG" id="KOG4569">
    <property type="taxonomic scope" value="Eukaryota"/>
</dbReference>
<dbReference type="SUPFAM" id="SSF53474">
    <property type="entry name" value="alpha/beta-Hydrolases"/>
    <property type="match status" value="1"/>
</dbReference>
<feature type="signal peptide" evidence="1">
    <location>
        <begin position="1"/>
        <end position="20"/>
    </location>
</feature>
<reference evidence="4" key="1">
    <citation type="journal article" date="2006" name="PLoS Biol.">
        <title>Macronuclear genome sequence of the ciliate Tetrahymena thermophila, a model eukaryote.</title>
        <authorList>
            <person name="Eisen J.A."/>
            <person name="Coyne R.S."/>
            <person name="Wu M."/>
            <person name="Wu D."/>
            <person name="Thiagarajan M."/>
            <person name="Wortman J.R."/>
            <person name="Badger J.H."/>
            <person name="Ren Q."/>
            <person name="Amedeo P."/>
            <person name="Jones K.M."/>
            <person name="Tallon L.J."/>
            <person name="Delcher A.L."/>
            <person name="Salzberg S.L."/>
            <person name="Silva J.C."/>
            <person name="Haas B.J."/>
            <person name="Majoros W.H."/>
            <person name="Farzad M."/>
            <person name="Carlton J.M."/>
            <person name="Smith R.K. Jr."/>
            <person name="Garg J."/>
            <person name="Pearlman R.E."/>
            <person name="Karrer K.M."/>
            <person name="Sun L."/>
            <person name="Manning G."/>
            <person name="Elde N.C."/>
            <person name="Turkewitz A.P."/>
            <person name="Asai D.J."/>
            <person name="Wilkes D.E."/>
            <person name="Wang Y."/>
            <person name="Cai H."/>
            <person name="Collins K."/>
            <person name="Stewart B.A."/>
            <person name="Lee S.R."/>
            <person name="Wilamowska K."/>
            <person name="Weinberg Z."/>
            <person name="Ruzzo W.L."/>
            <person name="Wloga D."/>
            <person name="Gaertig J."/>
            <person name="Frankel J."/>
            <person name="Tsao C.-C."/>
            <person name="Gorovsky M.A."/>
            <person name="Keeling P.J."/>
            <person name="Waller R.F."/>
            <person name="Patron N.J."/>
            <person name="Cherry J.M."/>
            <person name="Stover N.A."/>
            <person name="Krieger C.J."/>
            <person name="del Toro C."/>
            <person name="Ryder H.F."/>
            <person name="Williamson S.C."/>
            <person name="Barbeau R.A."/>
            <person name="Hamilton E.P."/>
            <person name="Orias E."/>
        </authorList>
    </citation>
    <scope>NUCLEOTIDE SEQUENCE [LARGE SCALE GENOMIC DNA]</scope>
    <source>
        <strain evidence="4">SB210</strain>
    </source>
</reference>
<dbReference type="RefSeq" id="XP_001031155.1">
    <property type="nucleotide sequence ID" value="XM_001031155.1"/>
</dbReference>
<evidence type="ECO:0000313" key="3">
    <source>
        <dbReference type="EMBL" id="EAR83492.1"/>
    </source>
</evidence>
<feature type="chain" id="PRO_5004200929" evidence="1">
    <location>
        <begin position="21"/>
        <end position="287"/>
    </location>
</feature>
<evidence type="ECO:0000313" key="4">
    <source>
        <dbReference type="Proteomes" id="UP000009168"/>
    </source>
</evidence>
<dbReference type="ESTHER" id="tetts-q22e20">
    <property type="family name" value="Lipase_3"/>
</dbReference>
<dbReference type="AlphaFoldDB" id="Q22E20"/>
<dbReference type="Gene3D" id="3.40.50.1820">
    <property type="entry name" value="alpha/beta hydrolase"/>
    <property type="match status" value="1"/>
</dbReference>
<keyword evidence="1" id="KW-0732">Signal</keyword>
<dbReference type="InterPro" id="IPR029058">
    <property type="entry name" value="AB_hydrolase_fold"/>
</dbReference>
<proteinExistence type="predicted"/>
<dbReference type="OMA" id="GEYRMKY"/>
<accession>Q22E20</accession>
<name>Q22E20_TETTS</name>
<dbReference type="PANTHER" id="PTHR45856:SF25">
    <property type="entry name" value="FUNGAL LIPASE-LIKE DOMAIN-CONTAINING PROTEIN"/>
    <property type="match status" value="1"/>
</dbReference>
<organism evidence="3 4">
    <name type="scientific">Tetrahymena thermophila (strain SB210)</name>
    <dbReference type="NCBI Taxonomy" id="312017"/>
    <lineage>
        <taxon>Eukaryota</taxon>
        <taxon>Sar</taxon>
        <taxon>Alveolata</taxon>
        <taxon>Ciliophora</taxon>
        <taxon>Intramacronucleata</taxon>
        <taxon>Oligohymenophorea</taxon>
        <taxon>Hymenostomatida</taxon>
        <taxon>Tetrahymenina</taxon>
        <taxon>Tetrahymenidae</taxon>
        <taxon>Tetrahymena</taxon>
    </lineage>
</organism>
<evidence type="ECO:0000256" key="1">
    <source>
        <dbReference type="SAM" id="SignalP"/>
    </source>
</evidence>